<organism evidence="1 2">
    <name type="scientific">Photorhabdus luminescens subsp. mexicana</name>
    <dbReference type="NCBI Taxonomy" id="2100167"/>
    <lineage>
        <taxon>Bacteria</taxon>
        <taxon>Pseudomonadati</taxon>
        <taxon>Pseudomonadota</taxon>
        <taxon>Gammaproteobacteria</taxon>
        <taxon>Enterobacterales</taxon>
        <taxon>Morganellaceae</taxon>
        <taxon>Photorhabdus</taxon>
    </lineage>
</organism>
<dbReference type="Proteomes" id="UP000295550">
    <property type="component" value="Unassembled WGS sequence"/>
</dbReference>
<dbReference type="EMBL" id="PUJX01000037">
    <property type="protein sequence ID" value="TDB44274.1"/>
    <property type="molecule type" value="Genomic_DNA"/>
</dbReference>
<evidence type="ECO:0000313" key="1">
    <source>
        <dbReference type="EMBL" id="TDB44274.1"/>
    </source>
</evidence>
<name>A0A4R4ITZ2_PHOLU</name>
<proteinExistence type="predicted"/>
<dbReference type="AlphaFoldDB" id="A0A4R4ITZ2"/>
<comment type="caution">
    <text evidence="1">The sequence shown here is derived from an EMBL/GenBank/DDBJ whole genome shotgun (WGS) entry which is preliminary data.</text>
</comment>
<reference evidence="1 2" key="1">
    <citation type="journal article" date="2019" name="Int. J. Syst. Evol. Microbiol.">
        <title>Photorhabdus khanii subsp. guanajuatensis subsp. nov., isolated from Heterorhabditis atacamensis, and Photorhabdus luminescens subsp. mexicana subsp. nov., isolated from Heterorhabditis mexicana entomopathogenic nematodes.</title>
        <authorList>
            <person name="Machado R.A.R."/>
            <person name="Bruno P."/>
            <person name="Arce C.C.M."/>
            <person name="Liechti N."/>
            <person name="Kohler A."/>
            <person name="Bernal J."/>
            <person name="Bruggmann R."/>
            <person name="Turlings T.C.J."/>
        </authorList>
    </citation>
    <scope>NUCLEOTIDE SEQUENCE [LARGE SCALE GENOMIC DNA]</scope>
    <source>
        <strain evidence="1 2">MEX47-22</strain>
    </source>
</reference>
<accession>A0A4R4ITZ2</accession>
<evidence type="ECO:0000313" key="2">
    <source>
        <dbReference type="Proteomes" id="UP000295550"/>
    </source>
</evidence>
<dbReference type="RefSeq" id="WP_132348253.1">
    <property type="nucleotide sequence ID" value="NZ_CAWOLF010000037.1"/>
</dbReference>
<protein>
    <recommendedName>
        <fullName evidence="3">Single-stranded DNA-binding protein</fullName>
    </recommendedName>
</protein>
<evidence type="ECO:0008006" key="3">
    <source>
        <dbReference type="Google" id="ProtNLM"/>
    </source>
</evidence>
<sequence>MQSRARGIVVIEPKYIPAKDNVDSHILFRLRCDFKVNSNKTAEFYTIKAFGKVADFLRGQIKKNSKVYIEALARSSRYKHIEFHAFMVHVLATGMAIDTRIDDAKPFAFTETKKETPATTIECTHSPEMRANVKTEMTWQKMSDDDVAFVSNKFRSLLAFQKSRINGSTNGTECVEDKSTVVKASKPSQPVMKTVSQVVASATPIAKQRLQQTSMKQNVASSSQTATILNVREALHRQQSSVCSDHFNGNYADIRS</sequence>
<gene>
    <name evidence="1" type="ORF">C5468_22400</name>
</gene>